<evidence type="ECO:0000256" key="2">
    <source>
        <dbReference type="ARBA" id="ARBA00002147"/>
    </source>
</evidence>
<comment type="catalytic activity">
    <reaction evidence="1">
        <text>an N-acyl-D-glucosamine 6-phosphate = an N-acyl-D-mannosamine 6-phosphate</text>
        <dbReference type="Rhea" id="RHEA:23932"/>
        <dbReference type="ChEBI" id="CHEBI:57599"/>
        <dbReference type="ChEBI" id="CHEBI:57666"/>
        <dbReference type="EC" id="5.1.3.9"/>
    </reaction>
</comment>
<sequence length="229" mass="24435">MIPTNERLDQGLIVSVQAPQGSPMRDPQVIAAMAEASLRCGAVGVRLESPEHIGAVRRRCPDALIIGLWKCTFPDSSVYITSGWREIQAVWSAGADVIALDATQRHRPEGQRLEALIQRCRSELRAPLMADVDSVANGIRAAELGCDWVGTTLYGYTEVTADKSPPALALLPELRKELKTSVRLICEGGIASPTAARSALDAGADNVVVGTAITGVDLQVQAYCREMGG</sequence>
<evidence type="ECO:0000256" key="3">
    <source>
        <dbReference type="ARBA" id="ARBA00005081"/>
    </source>
</evidence>
<evidence type="ECO:0000256" key="7">
    <source>
        <dbReference type="ARBA" id="ARBA00023277"/>
    </source>
</evidence>
<keyword evidence="6" id="KW-0413">Isomerase</keyword>
<evidence type="ECO:0000313" key="8">
    <source>
        <dbReference type="EMBL" id="CAE08370.1"/>
    </source>
</evidence>
<reference evidence="8 9" key="1">
    <citation type="journal article" date="2003" name="Nature">
        <title>The genome of a motile marine Synechococcus.</title>
        <authorList>
            <person name="Palenik B."/>
            <person name="Brahamsha B."/>
            <person name="Larimer F."/>
            <person name="Land M."/>
            <person name="Hauser L."/>
            <person name="Chain P."/>
            <person name="Lamerdin J."/>
            <person name="Regala W."/>
            <person name="Allen E.A."/>
            <person name="McCarren J."/>
            <person name="Paulsen I."/>
            <person name="Dufresne A."/>
            <person name="Partensky F."/>
            <person name="Webb E."/>
            <person name="Waterbury J."/>
        </authorList>
    </citation>
    <scope>NUCLEOTIDE SEQUENCE [LARGE SCALE GENOMIC DNA]</scope>
    <source>
        <strain evidence="8 9">WH8102</strain>
    </source>
</reference>
<comment type="similarity">
    <text evidence="4">Belongs to the NanE family.</text>
</comment>
<comment type="pathway">
    <text evidence="3">Amino-sugar metabolism; N-acetylneuraminate degradation; D-fructose 6-phosphate from N-acetylneuraminate: step 3/5.</text>
</comment>
<dbReference type="NCBIfam" id="NF002231">
    <property type="entry name" value="PRK01130.1"/>
    <property type="match status" value="1"/>
</dbReference>
<dbReference type="GO" id="GO:0005829">
    <property type="term" value="C:cytosol"/>
    <property type="evidence" value="ECO:0007669"/>
    <property type="project" value="TreeGrafter"/>
</dbReference>
<dbReference type="HOGENOM" id="CLU_086300_1_0_3"/>
<keyword evidence="7" id="KW-0119">Carbohydrate metabolism</keyword>
<evidence type="ECO:0000256" key="4">
    <source>
        <dbReference type="ARBA" id="ARBA00007439"/>
    </source>
</evidence>
<dbReference type="KEGG" id="syw:SYNW1855"/>
<dbReference type="PANTHER" id="PTHR36204:SF1">
    <property type="entry name" value="N-ACETYLMANNOSAMINE-6-PHOSPHATE 2-EPIMERASE-RELATED"/>
    <property type="match status" value="1"/>
</dbReference>
<dbReference type="CDD" id="cd04729">
    <property type="entry name" value="NanE"/>
    <property type="match status" value="1"/>
</dbReference>
<dbReference type="eggNOG" id="COG3010">
    <property type="taxonomic scope" value="Bacteria"/>
</dbReference>
<keyword evidence="9" id="KW-1185">Reference proteome</keyword>
<dbReference type="EMBL" id="BX569694">
    <property type="protein sequence ID" value="CAE08370.1"/>
    <property type="molecule type" value="Genomic_DNA"/>
</dbReference>
<dbReference type="Gene3D" id="3.20.20.70">
    <property type="entry name" value="Aldolase class I"/>
    <property type="match status" value="1"/>
</dbReference>
<evidence type="ECO:0000313" key="9">
    <source>
        <dbReference type="Proteomes" id="UP000001422"/>
    </source>
</evidence>
<dbReference type="AlphaFoldDB" id="Q7U554"/>
<dbReference type="STRING" id="84588.SYNW1855"/>
<proteinExistence type="inferred from homology"/>
<dbReference type="InterPro" id="IPR011060">
    <property type="entry name" value="RibuloseP-bd_barrel"/>
</dbReference>
<protein>
    <recommendedName>
        <fullName evidence="5">N-acylglucosamine-6-phosphate 2-epimerase</fullName>
        <ecNumber evidence="5">5.1.3.9</ecNumber>
    </recommendedName>
</protein>
<gene>
    <name evidence="8" type="ordered locus">SYNW1855</name>
</gene>
<evidence type="ECO:0000256" key="1">
    <source>
        <dbReference type="ARBA" id="ARBA00000056"/>
    </source>
</evidence>
<dbReference type="Proteomes" id="UP000001422">
    <property type="component" value="Chromosome"/>
</dbReference>
<name>Q7U554_PARMW</name>
<dbReference type="Pfam" id="PF04131">
    <property type="entry name" value="NanE"/>
    <property type="match status" value="1"/>
</dbReference>
<dbReference type="GO" id="GO:0006053">
    <property type="term" value="P:N-acetylmannosamine catabolic process"/>
    <property type="evidence" value="ECO:0007669"/>
    <property type="project" value="TreeGrafter"/>
</dbReference>
<dbReference type="SUPFAM" id="SSF51366">
    <property type="entry name" value="Ribulose-phoshate binding barrel"/>
    <property type="match status" value="1"/>
</dbReference>
<accession>Q7U554</accession>
<comment type="function">
    <text evidence="2">Converts N-acetylmannosamine-6-phosphate (ManNAc-6-P) to N-acetylglucosamine-6-phosphate (GlcNAc-6-P).</text>
</comment>
<dbReference type="RefSeq" id="WP_011128713.1">
    <property type="nucleotide sequence ID" value="NC_005070.1"/>
</dbReference>
<dbReference type="EC" id="5.1.3.9" evidence="5"/>
<evidence type="ECO:0000256" key="5">
    <source>
        <dbReference type="ARBA" id="ARBA00013180"/>
    </source>
</evidence>
<dbReference type="GO" id="GO:0019262">
    <property type="term" value="P:N-acetylneuraminate catabolic process"/>
    <property type="evidence" value="ECO:0007669"/>
    <property type="project" value="UniProtKB-UniPathway"/>
</dbReference>
<dbReference type="InterPro" id="IPR013785">
    <property type="entry name" value="Aldolase_TIM"/>
</dbReference>
<dbReference type="GO" id="GO:0047465">
    <property type="term" value="F:N-acylglucosamine-6-phosphate 2-epimerase activity"/>
    <property type="evidence" value="ECO:0007669"/>
    <property type="project" value="UniProtKB-EC"/>
</dbReference>
<evidence type="ECO:0000256" key="6">
    <source>
        <dbReference type="ARBA" id="ARBA00023235"/>
    </source>
</evidence>
<organism evidence="8 9">
    <name type="scientific">Parasynechococcus marenigrum (strain WH8102)</name>
    <dbReference type="NCBI Taxonomy" id="84588"/>
    <lineage>
        <taxon>Bacteria</taxon>
        <taxon>Bacillati</taxon>
        <taxon>Cyanobacteriota</taxon>
        <taxon>Cyanophyceae</taxon>
        <taxon>Synechococcales</taxon>
        <taxon>Prochlorococcaceae</taxon>
        <taxon>Parasynechococcus</taxon>
        <taxon>Parasynechococcus marenigrum</taxon>
    </lineage>
</organism>
<dbReference type="UniPathway" id="UPA00629">
    <property type="reaction ID" value="UER00682"/>
</dbReference>
<dbReference type="PANTHER" id="PTHR36204">
    <property type="entry name" value="N-ACETYLMANNOSAMINE-6-PHOSPHATE 2-EPIMERASE-RELATED"/>
    <property type="match status" value="1"/>
</dbReference>
<dbReference type="InterPro" id="IPR007260">
    <property type="entry name" value="NanE"/>
</dbReference>